<evidence type="ECO:0000259" key="4">
    <source>
        <dbReference type="Pfam" id="PF00294"/>
    </source>
</evidence>
<dbReference type="InterPro" id="IPR050306">
    <property type="entry name" value="PfkB_Carbo_kinase"/>
</dbReference>
<comment type="caution">
    <text evidence="5">The sequence shown here is derived from an EMBL/GenBank/DDBJ whole genome shotgun (WGS) entry which is preliminary data.</text>
</comment>
<dbReference type="InterPro" id="IPR011611">
    <property type="entry name" value="PfkB_dom"/>
</dbReference>
<dbReference type="Pfam" id="PF00294">
    <property type="entry name" value="PfkB"/>
    <property type="match status" value="1"/>
</dbReference>
<dbReference type="GO" id="GO:0019698">
    <property type="term" value="P:D-galacturonate catabolic process"/>
    <property type="evidence" value="ECO:0007669"/>
    <property type="project" value="TreeGrafter"/>
</dbReference>
<dbReference type="AlphaFoldDB" id="A0A2K2FXF8"/>
<organism evidence="5 6">
    <name type="scientific">Novosphingobium guangzhouense</name>
    <dbReference type="NCBI Taxonomy" id="1850347"/>
    <lineage>
        <taxon>Bacteria</taxon>
        <taxon>Pseudomonadati</taxon>
        <taxon>Pseudomonadota</taxon>
        <taxon>Alphaproteobacteria</taxon>
        <taxon>Sphingomonadales</taxon>
        <taxon>Sphingomonadaceae</taxon>
        <taxon>Novosphingobium</taxon>
    </lineage>
</organism>
<gene>
    <name evidence="5" type="ORF">A8V01_07030</name>
</gene>
<protein>
    <submittedName>
        <fullName evidence="5">2-dehydro-3-deoxygluconokinase</fullName>
    </submittedName>
</protein>
<dbReference type="InterPro" id="IPR029056">
    <property type="entry name" value="Ribokinase-like"/>
</dbReference>
<dbReference type="CDD" id="cd01166">
    <property type="entry name" value="KdgK"/>
    <property type="match status" value="1"/>
</dbReference>
<dbReference type="Proteomes" id="UP000236327">
    <property type="component" value="Unassembled WGS sequence"/>
</dbReference>
<comment type="similarity">
    <text evidence="1">Belongs to the carbohydrate kinase PfkB family.</text>
</comment>
<dbReference type="PROSITE" id="PS00584">
    <property type="entry name" value="PFKB_KINASES_2"/>
    <property type="match status" value="1"/>
</dbReference>
<reference evidence="5 6" key="1">
    <citation type="submission" date="2016-05" db="EMBL/GenBank/DDBJ databases">
        <title>Complete genome sequence of Novosphingobium guangzhouense SA925(T).</title>
        <authorList>
            <person name="Sha S."/>
        </authorList>
    </citation>
    <scope>NUCLEOTIDE SEQUENCE [LARGE SCALE GENOMIC DNA]</scope>
    <source>
        <strain evidence="5 6">SA925</strain>
    </source>
</reference>
<keyword evidence="6" id="KW-1185">Reference proteome</keyword>
<evidence type="ECO:0000313" key="5">
    <source>
        <dbReference type="EMBL" id="PNU03452.1"/>
    </source>
</evidence>
<dbReference type="EMBL" id="LYMM01000051">
    <property type="protein sequence ID" value="PNU03452.1"/>
    <property type="molecule type" value="Genomic_DNA"/>
</dbReference>
<dbReference type="GO" id="GO:0008673">
    <property type="term" value="F:2-dehydro-3-deoxygluconokinase activity"/>
    <property type="evidence" value="ECO:0007669"/>
    <property type="project" value="TreeGrafter"/>
</dbReference>
<dbReference type="RefSeq" id="WP_103097884.1">
    <property type="nucleotide sequence ID" value="NZ_LYMM01000051.1"/>
</dbReference>
<keyword evidence="2" id="KW-0808">Transferase</keyword>
<dbReference type="Gene3D" id="3.40.1190.20">
    <property type="match status" value="1"/>
</dbReference>
<sequence>MARIVCLGEAMVELSGSGPAAGWNVGFGGDTLNTAVHLARFGHDVAYMTALGKDAFSAGLCKAWAAEGIDCGLVLRHPTRQSGLYAITTDLSGERSFTYWRETSAARALFELETVSEAMDVAETADLLCFSLISLAILPAAGRQQLLRLAGRVRDHGGIVAFDGNYRPRLWESVEAAANMRDKAIAFADIGLPTFEDEAQLDGAASPQAVAAHWQRLGCGEVLVKLGAQGCLLPDGSACPVPSTLSPVDTSGAGDAFNGGYLAARMQGVPVAQAALVGHRLAGWNVMRPGAIPAVDEEAPYAT</sequence>
<dbReference type="SUPFAM" id="SSF53613">
    <property type="entry name" value="Ribokinase-like"/>
    <property type="match status" value="1"/>
</dbReference>
<dbReference type="GO" id="GO:0005829">
    <property type="term" value="C:cytosol"/>
    <property type="evidence" value="ECO:0007669"/>
    <property type="project" value="TreeGrafter"/>
</dbReference>
<dbReference type="GO" id="GO:0006974">
    <property type="term" value="P:DNA damage response"/>
    <property type="evidence" value="ECO:0007669"/>
    <property type="project" value="TreeGrafter"/>
</dbReference>
<proteinExistence type="inferred from homology"/>
<dbReference type="OrthoDB" id="9776822at2"/>
<evidence type="ECO:0000313" key="6">
    <source>
        <dbReference type="Proteomes" id="UP000236327"/>
    </source>
</evidence>
<name>A0A2K2FXF8_9SPHN</name>
<keyword evidence="3 5" id="KW-0418">Kinase</keyword>
<dbReference type="PANTHER" id="PTHR43085:SF15">
    <property type="entry name" value="2-DEHYDRO-3-DEOXYGLUCONOKINASE"/>
    <property type="match status" value="1"/>
</dbReference>
<dbReference type="PANTHER" id="PTHR43085">
    <property type="entry name" value="HEXOKINASE FAMILY MEMBER"/>
    <property type="match status" value="1"/>
</dbReference>
<dbReference type="GO" id="GO:0042840">
    <property type="term" value="P:D-glucuronate catabolic process"/>
    <property type="evidence" value="ECO:0007669"/>
    <property type="project" value="TreeGrafter"/>
</dbReference>
<dbReference type="InterPro" id="IPR002173">
    <property type="entry name" value="Carboh/pur_kinase_PfkB_CS"/>
</dbReference>
<evidence type="ECO:0000256" key="3">
    <source>
        <dbReference type="ARBA" id="ARBA00022777"/>
    </source>
</evidence>
<accession>A0A2K2FXF8</accession>
<evidence type="ECO:0000256" key="2">
    <source>
        <dbReference type="ARBA" id="ARBA00022679"/>
    </source>
</evidence>
<evidence type="ECO:0000256" key="1">
    <source>
        <dbReference type="ARBA" id="ARBA00010688"/>
    </source>
</evidence>
<feature type="domain" description="Carbohydrate kinase PfkB" evidence="4">
    <location>
        <begin position="1"/>
        <end position="295"/>
    </location>
</feature>